<dbReference type="HAMAP" id="MF_00113">
    <property type="entry name" value="QueA"/>
    <property type="match status" value="1"/>
</dbReference>
<dbReference type="AlphaFoldDB" id="A0A381N7F4"/>
<dbReference type="GO" id="GO:0051075">
    <property type="term" value="F:S-adenosylmethionine:tRNA ribosyltransferase-isomerase activity"/>
    <property type="evidence" value="ECO:0007669"/>
    <property type="project" value="TreeGrafter"/>
</dbReference>
<dbReference type="NCBIfam" id="NF001140">
    <property type="entry name" value="PRK00147.1"/>
    <property type="match status" value="1"/>
</dbReference>
<dbReference type="SUPFAM" id="SSF111337">
    <property type="entry name" value="QueA-like"/>
    <property type="match status" value="1"/>
</dbReference>
<dbReference type="NCBIfam" id="TIGR00113">
    <property type="entry name" value="queA"/>
    <property type="match status" value="1"/>
</dbReference>
<dbReference type="Pfam" id="PF02547">
    <property type="entry name" value="Queuosine_synth"/>
    <property type="match status" value="1"/>
</dbReference>
<comment type="subunit">
    <text evidence="2">Monomer.</text>
</comment>
<dbReference type="InterPro" id="IPR042118">
    <property type="entry name" value="QueA_dom1"/>
</dbReference>
<evidence type="ECO:0000313" key="7">
    <source>
        <dbReference type="EMBL" id="SUZ50570.1"/>
    </source>
</evidence>
<keyword evidence="6" id="KW-0671">Queuosine biosynthesis</keyword>
<keyword evidence="3" id="KW-0963">Cytoplasm</keyword>
<evidence type="ECO:0000256" key="6">
    <source>
        <dbReference type="ARBA" id="ARBA00022785"/>
    </source>
</evidence>
<evidence type="ECO:0008006" key="8">
    <source>
        <dbReference type="Google" id="ProtNLM"/>
    </source>
</evidence>
<dbReference type="PANTHER" id="PTHR30307">
    <property type="entry name" value="S-ADENOSYLMETHIONINE:TRNA RIBOSYLTRANSFERASE-ISOMERASE"/>
    <property type="match status" value="1"/>
</dbReference>
<evidence type="ECO:0000256" key="5">
    <source>
        <dbReference type="ARBA" id="ARBA00022691"/>
    </source>
</evidence>
<proteinExistence type="inferred from homology"/>
<gene>
    <name evidence="7" type="ORF">METZ01_LOCUS3424</name>
</gene>
<evidence type="ECO:0000256" key="2">
    <source>
        <dbReference type="ARBA" id="ARBA00011245"/>
    </source>
</evidence>
<dbReference type="FunFam" id="3.40.1780.10:FF:000001">
    <property type="entry name" value="S-adenosylmethionine:tRNA ribosyltransferase-isomerase"/>
    <property type="match status" value="1"/>
</dbReference>
<reference evidence="7" key="1">
    <citation type="submission" date="2018-05" db="EMBL/GenBank/DDBJ databases">
        <authorList>
            <person name="Lanie J.A."/>
            <person name="Ng W.-L."/>
            <person name="Kazmierczak K.M."/>
            <person name="Andrzejewski T.M."/>
            <person name="Davidsen T.M."/>
            <person name="Wayne K.J."/>
            <person name="Tettelin H."/>
            <person name="Glass J.I."/>
            <person name="Rusch D."/>
            <person name="Podicherti R."/>
            <person name="Tsui H.-C.T."/>
            <person name="Winkler M.E."/>
        </authorList>
    </citation>
    <scope>NUCLEOTIDE SEQUENCE</scope>
</reference>
<comment type="subcellular location">
    <subcellularLocation>
        <location evidence="1">Cytoplasm</location>
    </subcellularLocation>
</comment>
<dbReference type="GO" id="GO:0008616">
    <property type="term" value="P:tRNA queuosine(34) biosynthetic process"/>
    <property type="evidence" value="ECO:0007669"/>
    <property type="project" value="UniProtKB-KW"/>
</dbReference>
<keyword evidence="4" id="KW-0808">Transferase</keyword>
<name>A0A381N7F4_9ZZZZ</name>
<organism evidence="7">
    <name type="scientific">marine metagenome</name>
    <dbReference type="NCBI Taxonomy" id="408172"/>
    <lineage>
        <taxon>unclassified sequences</taxon>
        <taxon>metagenomes</taxon>
        <taxon>ecological metagenomes</taxon>
    </lineage>
</organism>
<keyword evidence="5" id="KW-0949">S-adenosyl-L-methionine</keyword>
<feature type="non-terminal residue" evidence="7">
    <location>
        <position position="1"/>
    </location>
</feature>
<dbReference type="Gene3D" id="3.40.1780.10">
    <property type="entry name" value="QueA-like"/>
    <property type="match status" value="1"/>
</dbReference>
<dbReference type="InterPro" id="IPR003699">
    <property type="entry name" value="QueA"/>
</dbReference>
<dbReference type="EMBL" id="UINC01000177">
    <property type="protein sequence ID" value="SUZ50570.1"/>
    <property type="molecule type" value="Genomic_DNA"/>
</dbReference>
<dbReference type="Gene3D" id="2.40.10.240">
    <property type="entry name" value="QueA-like"/>
    <property type="match status" value="1"/>
</dbReference>
<dbReference type="InterPro" id="IPR036100">
    <property type="entry name" value="QueA_sf"/>
</dbReference>
<dbReference type="InterPro" id="IPR042119">
    <property type="entry name" value="QueA_dom2"/>
</dbReference>
<evidence type="ECO:0000256" key="1">
    <source>
        <dbReference type="ARBA" id="ARBA00004496"/>
    </source>
</evidence>
<protein>
    <recommendedName>
        <fullName evidence="8">S-adenosylmethionine:tRNA ribosyltransferase-isomerase</fullName>
    </recommendedName>
</protein>
<accession>A0A381N7F4</accession>
<evidence type="ECO:0000256" key="4">
    <source>
        <dbReference type="ARBA" id="ARBA00022679"/>
    </source>
</evidence>
<sequence length="374" mass="41693">VAELVDAGDSKSPDFLIMGVQVPPPVPLGDNLKLEDFNFQLPRELIASSPLKERSSSKLLVIKKGFEDLTFKDLPSLLRPEDVLVINDTSVIKARLYGKKETGAKVEILIERIINEEKALVQTKSNAPLRKGDKILIYKGEEFLSLLEKVDDLWTVFFSKPPRQIINEFGSIPLPPYIKRKANPLDSERYQTVYADSSKDFSVAAPTAGLHFENELLDSITNKGINIAKITLHIGMGTFKPIKDMSIIGHKMHKESIEVGQEAVDLITQSKNAGGRVICVGTTALRCLESISKENGGVLKPFTGETDIFIYPGFKFTVADALITNFHLPRSTLLLLVSAFGGYEKIQKAYEYAIRKKYRFYSYGDSMFISPNSK</sequence>
<dbReference type="PANTHER" id="PTHR30307:SF0">
    <property type="entry name" value="S-ADENOSYLMETHIONINE:TRNA RIBOSYLTRANSFERASE-ISOMERASE"/>
    <property type="match status" value="1"/>
</dbReference>
<evidence type="ECO:0000256" key="3">
    <source>
        <dbReference type="ARBA" id="ARBA00022490"/>
    </source>
</evidence>
<dbReference type="GO" id="GO:0005737">
    <property type="term" value="C:cytoplasm"/>
    <property type="evidence" value="ECO:0007669"/>
    <property type="project" value="UniProtKB-SubCell"/>
</dbReference>